<feature type="region of interest" description="Disordered" evidence="1">
    <location>
        <begin position="189"/>
        <end position="213"/>
    </location>
</feature>
<proteinExistence type="predicted"/>
<feature type="compositionally biased region" description="Polar residues" evidence="1">
    <location>
        <begin position="367"/>
        <end position="384"/>
    </location>
</feature>
<evidence type="ECO:0000313" key="2">
    <source>
        <dbReference type="EMBL" id="KXS98477.1"/>
    </source>
</evidence>
<sequence>MASLPRQYPPRSDGVTPTHAVAVMVGNAANIVWINRDRYICVYTAPAGSEKDRAESNEKYILTAPRIDNRPVQVRARDPRLATIDYTDENDGAEMWRIYYFNEHSYLCEIKSDGEGGWERGSLDDQQLQVAEKSPLAAVVDGGDVKVYFQPKDKAALYVTWSPKGPRGQWSIPSCMTDSLPLRRRLRASEHPPLNGGSRTSQKQPQASLSVHQVTTQGPFDNGAIFAQGWDYGFGQPRAQGNPGSNASDEYIFPNYNVGTPSNQYGHELSDAQEIAENASKLEPSNYQAQETSVEQQVPEMDVNLATQAQEGISGVDTFVGFGRNVDDRRDEPSEQEISAPINMDAEQEEFMNTDYSFGWPDWFAPTDSTSGLNTGPAQAQPGPSNFVPEAQDGTPQTTPSSGLSAGPYRAQAQQTLASMSQTTVYEGRTTINPALLSKPKRKLDDHVPPSSVQKPRIDSVAPDAYMMKGFTSFGAPFKAKCRPCAIKNVECDYLQQQQAFAAGKSSLWPCGTCRREKIRCTAE</sequence>
<dbReference type="Proteomes" id="UP000070133">
    <property type="component" value="Unassembled WGS sequence"/>
</dbReference>
<dbReference type="OrthoDB" id="10411896at2759"/>
<dbReference type="AlphaFoldDB" id="A0A139H7P4"/>
<organism evidence="2 3">
    <name type="scientific">Pseudocercospora eumusae</name>
    <dbReference type="NCBI Taxonomy" id="321146"/>
    <lineage>
        <taxon>Eukaryota</taxon>
        <taxon>Fungi</taxon>
        <taxon>Dikarya</taxon>
        <taxon>Ascomycota</taxon>
        <taxon>Pezizomycotina</taxon>
        <taxon>Dothideomycetes</taxon>
        <taxon>Dothideomycetidae</taxon>
        <taxon>Mycosphaerellales</taxon>
        <taxon>Mycosphaerellaceae</taxon>
        <taxon>Pseudocercospora</taxon>
    </lineage>
</organism>
<dbReference type="Gene3D" id="2.120.10.70">
    <property type="entry name" value="Fucose-specific lectin"/>
    <property type="match status" value="1"/>
</dbReference>
<feature type="region of interest" description="Disordered" evidence="1">
    <location>
        <begin position="367"/>
        <end position="407"/>
    </location>
</feature>
<evidence type="ECO:0000256" key="1">
    <source>
        <dbReference type="SAM" id="MobiDB-lite"/>
    </source>
</evidence>
<feature type="compositionally biased region" description="Polar residues" evidence="1">
    <location>
        <begin position="394"/>
        <end position="404"/>
    </location>
</feature>
<gene>
    <name evidence="2" type="ORF">AC578_2612</name>
</gene>
<accession>A0A139H7P4</accession>
<protein>
    <submittedName>
        <fullName evidence="2">Uncharacterized protein</fullName>
    </submittedName>
</protein>
<dbReference type="SUPFAM" id="SSF89372">
    <property type="entry name" value="Fucose-specific lectin"/>
    <property type="match status" value="1"/>
</dbReference>
<reference evidence="2 3" key="1">
    <citation type="submission" date="2015-07" db="EMBL/GenBank/DDBJ databases">
        <title>Comparative genomics of the Sigatoka disease complex on banana suggests a link between parallel evolutionary changes in Pseudocercospora fijiensis and Pseudocercospora eumusae and increased virulence on the banana host.</title>
        <authorList>
            <person name="Chang T.-C."/>
            <person name="Salvucci A."/>
            <person name="Crous P.W."/>
            <person name="Stergiopoulos I."/>
        </authorList>
    </citation>
    <scope>NUCLEOTIDE SEQUENCE [LARGE SCALE GENOMIC DNA]</scope>
    <source>
        <strain evidence="2 3">CBS 114824</strain>
    </source>
</reference>
<comment type="caution">
    <text evidence="2">The sequence shown here is derived from an EMBL/GenBank/DDBJ whole genome shotgun (WGS) entry which is preliminary data.</text>
</comment>
<keyword evidence="3" id="KW-1185">Reference proteome</keyword>
<name>A0A139H7P4_9PEZI</name>
<evidence type="ECO:0000313" key="3">
    <source>
        <dbReference type="Proteomes" id="UP000070133"/>
    </source>
</evidence>
<feature type="compositionally biased region" description="Polar residues" evidence="1">
    <location>
        <begin position="197"/>
        <end position="213"/>
    </location>
</feature>
<dbReference type="EMBL" id="LFZN01000112">
    <property type="protein sequence ID" value="KXS98477.1"/>
    <property type="molecule type" value="Genomic_DNA"/>
</dbReference>